<feature type="compositionally biased region" description="Polar residues" evidence="1">
    <location>
        <begin position="199"/>
        <end position="208"/>
    </location>
</feature>
<dbReference type="InterPro" id="IPR016161">
    <property type="entry name" value="Ald_DH/histidinol_DH"/>
</dbReference>
<dbReference type="GeneID" id="19209357"/>
<evidence type="ECO:0000256" key="1">
    <source>
        <dbReference type="SAM" id="MobiDB-lite"/>
    </source>
</evidence>
<sequence>MEEHCDDLDRMIPLGVGNTLAEWEFYLLPTPLYTLSLFVELINVVTTYKNAGNIGQSPSAYLAVGAPLNAGDTFGPVVASTRLETENEVALANDTDVGRGLLQPGYGAGVSRRRLRLVSVCLIPFGGVKESGFGHGIGSLNLSVSGSSAATSRRQPGSPTQTRGKHPRLVDANTSAARLAVDAGTDPAGNVGSKDARGLTSTAASSSKVDVVGGSAARSSGRSSQDPHGLHPPPPAHAGKAGGAPSIKATPTRAATSPYLASVLSGMPYSPVEREQPYSCGHIVKRGHGRQDFNGSLRHVRARACTRGAD</sequence>
<gene>
    <name evidence="2" type="ORF">CONPUDRAFT_75437</name>
</gene>
<dbReference type="AlphaFoldDB" id="A0A5M3MG43"/>
<feature type="region of interest" description="Disordered" evidence="1">
    <location>
        <begin position="147"/>
        <end position="169"/>
    </location>
</feature>
<proteinExistence type="predicted"/>
<protein>
    <submittedName>
        <fullName evidence="2">Uncharacterized protein</fullName>
    </submittedName>
</protein>
<dbReference type="GO" id="GO:0016491">
    <property type="term" value="F:oxidoreductase activity"/>
    <property type="evidence" value="ECO:0007669"/>
    <property type="project" value="InterPro"/>
</dbReference>
<feature type="region of interest" description="Disordered" evidence="1">
    <location>
        <begin position="182"/>
        <end position="253"/>
    </location>
</feature>
<dbReference type="SUPFAM" id="SSF53720">
    <property type="entry name" value="ALDH-like"/>
    <property type="match status" value="1"/>
</dbReference>
<evidence type="ECO:0000313" key="2">
    <source>
        <dbReference type="EMBL" id="EIW77585.1"/>
    </source>
</evidence>
<keyword evidence="3" id="KW-1185">Reference proteome</keyword>
<comment type="caution">
    <text evidence="2">The sequence shown here is derived from an EMBL/GenBank/DDBJ whole genome shotgun (WGS) entry which is preliminary data.</text>
</comment>
<feature type="compositionally biased region" description="Polar residues" evidence="1">
    <location>
        <begin position="147"/>
        <end position="162"/>
    </location>
</feature>
<dbReference type="KEGG" id="cput:CONPUDRAFT_75437"/>
<evidence type="ECO:0000313" key="3">
    <source>
        <dbReference type="Proteomes" id="UP000053558"/>
    </source>
</evidence>
<name>A0A5M3MG43_CONPW</name>
<dbReference type="RefSeq" id="XP_007771858.1">
    <property type="nucleotide sequence ID" value="XM_007773668.1"/>
</dbReference>
<reference evidence="3" key="1">
    <citation type="journal article" date="2012" name="Science">
        <title>The Paleozoic origin of enzymatic lignin decomposition reconstructed from 31 fungal genomes.</title>
        <authorList>
            <person name="Floudas D."/>
            <person name="Binder M."/>
            <person name="Riley R."/>
            <person name="Barry K."/>
            <person name="Blanchette R.A."/>
            <person name="Henrissat B."/>
            <person name="Martinez A.T."/>
            <person name="Otillar R."/>
            <person name="Spatafora J.W."/>
            <person name="Yadav J.S."/>
            <person name="Aerts A."/>
            <person name="Benoit I."/>
            <person name="Boyd A."/>
            <person name="Carlson A."/>
            <person name="Copeland A."/>
            <person name="Coutinho P.M."/>
            <person name="de Vries R.P."/>
            <person name="Ferreira P."/>
            <person name="Findley K."/>
            <person name="Foster B."/>
            <person name="Gaskell J."/>
            <person name="Glotzer D."/>
            <person name="Gorecki P."/>
            <person name="Heitman J."/>
            <person name="Hesse C."/>
            <person name="Hori C."/>
            <person name="Igarashi K."/>
            <person name="Jurgens J.A."/>
            <person name="Kallen N."/>
            <person name="Kersten P."/>
            <person name="Kohler A."/>
            <person name="Kuees U."/>
            <person name="Kumar T.K.A."/>
            <person name="Kuo A."/>
            <person name="LaButti K."/>
            <person name="Larrondo L.F."/>
            <person name="Lindquist E."/>
            <person name="Ling A."/>
            <person name="Lombard V."/>
            <person name="Lucas S."/>
            <person name="Lundell T."/>
            <person name="Martin R."/>
            <person name="McLaughlin D.J."/>
            <person name="Morgenstern I."/>
            <person name="Morin E."/>
            <person name="Murat C."/>
            <person name="Nagy L.G."/>
            <person name="Nolan M."/>
            <person name="Ohm R.A."/>
            <person name="Patyshakuliyeva A."/>
            <person name="Rokas A."/>
            <person name="Ruiz-Duenas F.J."/>
            <person name="Sabat G."/>
            <person name="Salamov A."/>
            <person name="Samejima M."/>
            <person name="Schmutz J."/>
            <person name="Slot J.C."/>
            <person name="St John F."/>
            <person name="Stenlid J."/>
            <person name="Sun H."/>
            <person name="Sun S."/>
            <person name="Syed K."/>
            <person name="Tsang A."/>
            <person name="Wiebenga A."/>
            <person name="Young D."/>
            <person name="Pisabarro A."/>
            <person name="Eastwood D.C."/>
            <person name="Martin F."/>
            <person name="Cullen D."/>
            <person name="Grigoriev I.V."/>
            <person name="Hibbett D.S."/>
        </authorList>
    </citation>
    <scope>NUCLEOTIDE SEQUENCE [LARGE SCALE GENOMIC DNA]</scope>
    <source>
        <strain evidence="3">RWD-64-598 SS2</strain>
    </source>
</reference>
<dbReference type="Proteomes" id="UP000053558">
    <property type="component" value="Unassembled WGS sequence"/>
</dbReference>
<dbReference type="EMBL" id="JH711583">
    <property type="protein sequence ID" value="EIW77585.1"/>
    <property type="molecule type" value="Genomic_DNA"/>
</dbReference>
<organism evidence="2 3">
    <name type="scientific">Coniophora puteana (strain RWD-64-598)</name>
    <name type="common">Brown rot fungus</name>
    <dbReference type="NCBI Taxonomy" id="741705"/>
    <lineage>
        <taxon>Eukaryota</taxon>
        <taxon>Fungi</taxon>
        <taxon>Dikarya</taxon>
        <taxon>Basidiomycota</taxon>
        <taxon>Agaricomycotina</taxon>
        <taxon>Agaricomycetes</taxon>
        <taxon>Agaricomycetidae</taxon>
        <taxon>Boletales</taxon>
        <taxon>Coniophorineae</taxon>
        <taxon>Coniophoraceae</taxon>
        <taxon>Coniophora</taxon>
    </lineage>
</organism>
<accession>A0A5M3MG43</accession>
<feature type="compositionally biased region" description="Low complexity" evidence="1">
    <location>
        <begin position="213"/>
        <end position="224"/>
    </location>
</feature>